<keyword evidence="3" id="KW-1185">Reference proteome</keyword>
<proteinExistence type="predicted"/>
<evidence type="ECO:0000256" key="1">
    <source>
        <dbReference type="SAM" id="MobiDB-lite"/>
    </source>
</evidence>
<evidence type="ECO:0000313" key="3">
    <source>
        <dbReference type="Proteomes" id="UP001165083"/>
    </source>
</evidence>
<dbReference type="GO" id="GO:0030427">
    <property type="term" value="C:site of polarized growth"/>
    <property type="evidence" value="ECO:0007669"/>
    <property type="project" value="TreeGrafter"/>
</dbReference>
<dbReference type="PANTHER" id="PTHR12295:SF30">
    <property type="entry name" value="PROTEIN FURRY"/>
    <property type="match status" value="1"/>
</dbReference>
<feature type="compositionally biased region" description="Low complexity" evidence="1">
    <location>
        <begin position="2305"/>
        <end position="2318"/>
    </location>
</feature>
<dbReference type="InterPro" id="IPR039867">
    <property type="entry name" value="Furry/Tao3/Mor2"/>
</dbReference>
<feature type="compositionally biased region" description="Low complexity" evidence="1">
    <location>
        <begin position="1094"/>
        <end position="1109"/>
    </location>
</feature>
<organism evidence="2 3">
    <name type="scientific">Phytophthora lilii</name>
    <dbReference type="NCBI Taxonomy" id="2077276"/>
    <lineage>
        <taxon>Eukaryota</taxon>
        <taxon>Sar</taxon>
        <taxon>Stramenopiles</taxon>
        <taxon>Oomycota</taxon>
        <taxon>Peronosporomycetes</taxon>
        <taxon>Peronosporales</taxon>
        <taxon>Peronosporaceae</taxon>
        <taxon>Phytophthora</taxon>
    </lineage>
</organism>
<dbReference type="GO" id="GO:0005938">
    <property type="term" value="C:cell cortex"/>
    <property type="evidence" value="ECO:0007669"/>
    <property type="project" value="TreeGrafter"/>
</dbReference>
<dbReference type="OrthoDB" id="6287725at2759"/>
<dbReference type="PANTHER" id="PTHR12295">
    <property type="entry name" value="FURRY-RELATED"/>
    <property type="match status" value="1"/>
</dbReference>
<name>A0A9W6YHU6_9STRA</name>
<feature type="compositionally biased region" description="Basic and acidic residues" evidence="1">
    <location>
        <begin position="663"/>
        <end position="672"/>
    </location>
</feature>
<feature type="compositionally biased region" description="Low complexity" evidence="1">
    <location>
        <begin position="2355"/>
        <end position="2386"/>
    </location>
</feature>
<evidence type="ECO:0000313" key="2">
    <source>
        <dbReference type="EMBL" id="GMF64639.1"/>
    </source>
</evidence>
<accession>A0A9W6YHU6</accession>
<feature type="region of interest" description="Disordered" evidence="1">
    <location>
        <begin position="661"/>
        <end position="683"/>
    </location>
</feature>
<gene>
    <name evidence="2" type="ORF">Plil01_001742000</name>
</gene>
<dbReference type="GO" id="GO:0000902">
    <property type="term" value="P:cell morphogenesis"/>
    <property type="evidence" value="ECO:0007669"/>
    <property type="project" value="InterPro"/>
</dbReference>
<feature type="region of interest" description="Disordered" evidence="1">
    <location>
        <begin position="2290"/>
        <end position="2423"/>
    </location>
</feature>
<protein>
    <submittedName>
        <fullName evidence="2">Unnamed protein product</fullName>
    </submittedName>
</protein>
<feature type="region of interest" description="Disordered" evidence="1">
    <location>
        <begin position="1092"/>
        <end position="1117"/>
    </location>
</feature>
<dbReference type="EMBL" id="BSXW01012425">
    <property type="protein sequence ID" value="GMF64639.1"/>
    <property type="molecule type" value="Genomic_DNA"/>
</dbReference>
<comment type="caution">
    <text evidence="2">The sequence shown here is derived from an EMBL/GenBank/DDBJ whole genome shotgun (WGS) entry which is preliminary data.</text>
</comment>
<sequence>MKRGTRDPSGDAALRELERALDAFMATHVATAANSLSTLAMKPGGDEAVDLSKRFADEDDEGDGDGDQAFALASSSEPTTFLRDLKRLQCLSSVVTSTRRRRGPSCIVGVGRLLLAWLQTVESSSAAAAASSSAVVGGALPPPPAAEAARVAEQAQQQSPIDPVASWLVATLLATALRVPQVSSSVDLSPIERTAIDELVVNVVGRCLLAFQRSWQADEEAQRRARAESSGTLFSYLTMRKAKAKAPSSSSPPSALAICLACTTEAAVVWGHVLGLTAYLSSDVSRIQLQKEILARAAVWNATKPSAASGDNMQHPYLKHLAHIRLGLAPYKAQSSPTLTSRMSEAARWLRVVMPLLLKPHRSHVRSACAHLISQMLMRELYALGRLELSVLYTSTGSDWSRCISDLHAAALRLTDSAKKKSRGRAQQHLEASSWALRAVVLALAPGEIFARYWREDALALLRLQYHLNQDTSAGGATAYNVLLSLELSFTYLMHRHFLLRDSGATITGAPSDSDCMEIINTTQAWGFFSLPRLRQQNSSGAGISSFTALKTIAVPALVHISRAIASYNMTYTVQSHLRRLLAEPVGVGDPQKLIGLEALADLLLTSRGNPESDDETLLTFQVNHHDLIASRQMIGELVGRVLLECSTRIGHKLLTEIPSTQGKRDKQHFSCDDGDDDDEEHWKDPTHAIAVATFAAALALVPPLYAHLALNSEQKLLLLVRASVNAERVVHRRAHEALLALIGPQNPSSVEPPPPGAGVVVRALTDYIMRIHVNSTTTVSDAAGAIIILRLLGAILEPLRGAMTRWETPRSKFEALIQVEAIAIYLLARGDDSIEAEQLLRMAALETLEVAHKARIVSCEQPAIRSSVQLPLVDRPSVWTILADLDSELQAAFFTFGQNTINANLELLEKQEEDKHSALRCLIFDTTERHSFRWSLCLARVFKSLSRRAPDVAAYIWADVADKVAKLEPVLSVTPVPSDSPQQNQRELARWRNLALLTTVSACPILQIQTRKTEVSSFCSENTSRCSSEAPSVAPSTVVASLIRQLACYLRSTSVGQRNAAVLALGHAGSVALPTLLDVLARLEGEVFTTPFNNGEQESSEGSSSSQNALSRALSTRTTKLPRKKLLELQHARITQLTLQWAIGRCYRLLLEPRTHELSNNDKLEPGGPLGERLRRTAATFLAKMMITFEAGMAFSGDNSEASEGSLTINSTSQVLDENPVLLMLQLDYIAILRSLTLHSNAAVKPELQLPHDKLAALLLCWSGSFDKHLASTAVTGYLHLGFVTPEANFGLYHHWMQQCDVYTSRDGKLVFPWVWIDNQHQLLGASGSAIDTCIASRSVAQYIVCHRAFSTLGEILRSSLRSPTGTGTWDGDSVVTWLDACFSVDGATFTHFNDLHQLAQRALHALLELPPGSARFKHVVKRCLEKATYSFSVAEASQLRVAWQYLEALGASGEVMNYFRSLLHRLQERRGDIQDKEESYLAVRLLHVLLLHVGVQLDDNFVQHHRQVALDMVAALVCEPDNDDESAATRWGLQDYYSPSLEGQIAGRLQVSVSALLASRFSELSMRVSLAILRSMPTSSHQNRESITPQRQMLAAVLPWLAEIALSKSDEESSRFIELLELLFGLTTVFENGCGEQLDHIWLTLAFANNGADDANLKEIVNFLFRQQRKNQLPSESAKTVMWWLCRWQDAAPDVLRLLLLQLPLTNAQESDSSDASNELVELGALVTLASDASCHLLQSGANASNTTLAVHLVHTSLTTLFALLENNTVDESVFSSVRQHCHVLLHSVLPLLEAPRSLLAVALSLIQASTGMDKAMVVQLGINHKNTPGVHPRIQVENFMEAVRALAVCLSTSETQIWSDLCVQEIVLSISANTPSPQSLETYRRPSAPYEVCVRFALIAYTQLSPHFQGDVLLSVLTLLRQTLSAGVDDNRDGRPSRSLSLAQECLALLSMLIRSMPVTRMMLYPQVFWVAFALLTHCRQQRDNTPGSSHSLHDGALEVLSIIWDRTPFTCHAVAQDLIRFTRPAQWESVTARSSVLMEIIRCIYTDEGFDSRLRAMKMLRKAVILVPHDLLGVSSRKHLIICTLALLPALVIPTKDENSAMIEVGLDRISWEDLVVLWQIAGTSSAFDQVVGLLQNRELVQTERDNDRKIASKFMAAFVPALYALERDESDDGADFDGTKLSLEVLVACLPQPQAARAPQTPLLNSTASMLNDKRCDFVFILLEELLQDTLIRNASTKRIWRPVPELESLLARLIRSPKSEWQWRASVRVLSWVAEMAKFSGDTGSLVTPLPLSPTARRSLPSSKSSELSGALGRIAESEDDPPRPFKAFPGSPSAGADESTLKKTPSTRALMRLMASRSRSSGSISKNNMNEGASNNNEMPRQPEVSSTKEQRLSEQPSSELDDQSLPGEAESTVNA</sequence>
<dbReference type="Proteomes" id="UP001165083">
    <property type="component" value="Unassembled WGS sequence"/>
</dbReference>
<reference evidence="2" key="1">
    <citation type="submission" date="2023-04" db="EMBL/GenBank/DDBJ databases">
        <title>Phytophthora lilii NBRC 32176.</title>
        <authorList>
            <person name="Ichikawa N."/>
            <person name="Sato H."/>
            <person name="Tonouchi N."/>
        </authorList>
    </citation>
    <scope>NUCLEOTIDE SEQUENCE</scope>
    <source>
        <strain evidence="2">NBRC 32176</strain>
    </source>
</reference>